<proteinExistence type="inferred from homology"/>
<dbReference type="GO" id="GO:0006412">
    <property type="term" value="P:translation"/>
    <property type="evidence" value="ECO:0007669"/>
    <property type="project" value="UniProtKB-UniRule"/>
</dbReference>
<dbReference type="NCBIfam" id="TIGR00001">
    <property type="entry name" value="rpmI_bact"/>
    <property type="match status" value="1"/>
</dbReference>
<dbReference type="EMBL" id="JACBZO010000001">
    <property type="protein sequence ID" value="NYI41730.1"/>
    <property type="molecule type" value="Genomic_DNA"/>
</dbReference>
<sequence length="64" mass="7028">MPKNKTHSGAKKRFTLTGTGKVKHASAMNVHKFEEKTSSRKRRVAIDGILPGADAKKIKKLLGK</sequence>
<dbReference type="GO" id="GO:0003735">
    <property type="term" value="F:structural constituent of ribosome"/>
    <property type="evidence" value="ECO:0007669"/>
    <property type="project" value="InterPro"/>
</dbReference>
<comment type="caution">
    <text evidence="7">The sequence shown here is derived from an EMBL/GenBank/DDBJ whole genome shotgun (WGS) entry which is preliminary data.</text>
</comment>
<dbReference type="Pfam" id="PF01632">
    <property type="entry name" value="Ribosomal_L35p"/>
    <property type="match status" value="1"/>
</dbReference>
<evidence type="ECO:0000256" key="4">
    <source>
        <dbReference type="ARBA" id="ARBA00071664"/>
    </source>
</evidence>
<dbReference type="FunFam" id="4.10.410.60:FF:000001">
    <property type="entry name" value="50S ribosomal protein L35"/>
    <property type="match status" value="1"/>
</dbReference>
<dbReference type="Gene3D" id="4.10.410.60">
    <property type="match status" value="1"/>
</dbReference>
<dbReference type="InterPro" id="IPR001706">
    <property type="entry name" value="Ribosomal_bL35"/>
</dbReference>
<evidence type="ECO:0000256" key="5">
    <source>
        <dbReference type="HAMAP-Rule" id="MF_00514"/>
    </source>
</evidence>
<protein>
    <recommendedName>
        <fullName evidence="4 5">Large ribosomal subunit protein bL35</fullName>
    </recommendedName>
</protein>
<dbReference type="GO" id="GO:0022625">
    <property type="term" value="C:cytosolic large ribosomal subunit"/>
    <property type="evidence" value="ECO:0007669"/>
    <property type="project" value="TreeGrafter"/>
</dbReference>
<dbReference type="HAMAP" id="MF_00514">
    <property type="entry name" value="Ribosomal_bL35"/>
    <property type="match status" value="1"/>
</dbReference>
<evidence type="ECO:0000313" key="8">
    <source>
        <dbReference type="Proteomes" id="UP000547973"/>
    </source>
</evidence>
<evidence type="ECO:0000256" key="1">
    <source>
        <dbReference type="ARBA" id="ARBA00006598"/>
    </source>
</evidence>
<accession>A0A7Z0CKH8</accession>
<keyword evidence="2 5" id="KW-0689">Ribosomal protein</keyword>
<comment type="similarity">
    <text evidence="1 5 6">Belongs to the bacterial ribosomal protein bL35 family.</text>
</comment>
<dbReference type="RefSeq" id="WP_062076231.1">
    <property type="nucleotide sequence ID" value="NZ_BBRC01000021.1"/>
</dbReference>
<name>A0A7Z0CKH8_9MICO</name>
<keyword evidence="8" id="KW-1185">Reference proteome</keyword>
<dbReference type="SUPFAM" id="SSF143034">
    <property type="entry name" value="L35p-like"/>
    <property type="match status" value="1"/>
</dbReference>
<dbReference type="PANTHER" id="PTHR33343">
    <property type="entry name" value="54S RIBOSOMAL PROTEIN BL35M"/>
    <property type="match status" value="1"/>
</dbReference>
<dbReference type="PANTHER" id="PTHR33343:SF1">
    <property type="entry name" value="LARGE RIBOSOMAL SUBUNIT PROTEIN BL35M"/>
    <property type="match status" value="1"/>
</dbReference>
<dbReference type="AlphaFoldDB" id="A0A7Z0CKH8"/>
<dbReference type="Proteomes" id="UP000547973">
    <property type="component" value="Unassembled WGS sequence"/>
</dbReference>
<dbReference type="PRINTS" id="PR00064">
    <property type="entry name" value="RIBOSOMALL35"/>
</dbReference>
<dbReference type="InterPro" id="IPR037229">
    <property type="entry name" value="Ribosomal_bL35_sf"/>
</dbReference>
<evidence type="ECO:0000256" key="3">
    <source>
        <dbReference type="ARBA" id="ARBA00023274"/>
    </source>
</evidence>
<evidence type="ECO:0000313" key="7">
    <source>
        <dbReference type="EMBL" id="NYI41730.1"/>
    </source>
</evidence>
<organism evidence="7 8">
    <name type="scientific">Demequina lutea</name>
    <dbReference type="NCBI Taxonomy" id="431489"/>
    <lineage>
        <taxon>Bacteria</taxon>
        <taxon>Bacillati</taxon>
        <taxon>Actinomycetota</taxon>
        <taxon>Actinomycetes</taxon>
        <taxon>Micrococcales</taxon>
        <taxon>Demequinaceae</taxon>
        <taxon>Demequina</taxon>
    </lineage>
</organism>
<dbReference type="OrthoDB" id="9804851at2"/>
<gene>
    <name evidence="5" type="primary">rpmI</name>
    <name evidence="7" type="ORF">BKA03_001849</name>
</gene>
<keyword evidence="3 5" id="KW-0687">Ribonucleoprotein</keyword>
<dbReference type="InterPro" id="IPR021137">
    <property type="entry name" value="Ribosomal_bL35-like"/>
</dbReference>
<evidence type="ECO:0000256" key="2">
    <source>
        <dbReference type="ARBA" id="ARBA00022980"/>
    </source>
</evidence>
<evidence type="ECO:0000256" key="6">
    <source>
        <dbReference type="RuleBase" id="RU000568"/>
    </source>
</evidence>
<reference evidence="7 8" key="1">
    <citation type="submission" date="2020-07" db="EMBL/GenBank/DDBJ databases">
        <title>Sequencing the genomes of 1000 actinobacteria strains.</title>
        <authorList>
            <person name="Klenk H.-P."/>
        </authorList>
    </citation>
    <scope>NUCLEOTIDE SEQUENCE [LARGE SCALE GENOMIC DNA]</scope>
    <source>
        <strain evidence="7 8">DSM 19970</strain>
    </source>
</reference>